<dbReference type="OrthoDB" id="2340858at2759"/>
<keyword evidence="2" id="KW-1185">Reference proteome</keyword>
<dbReference type="RefSeq" id="XP_043002367.1">
    <property type="nucleotide sequence ID" value="XM_043160410.1"/>
</dbReference>
<organism evidence="1 2">
    <name type="scientific">Marasmius oreades</name>
    <name type="common">fairy-ring Marasmius</name>
    <dbReference type="NCBI Taxonomy" id="181124"/>
    <lineage>
        <taxon>Eukaryota</taxon>
        <taxon>Fungi</taxon>
        <taxon>Dikarya</taxon>
        <taxon>Basidiomycota</taxon>
        <taxon>Agaricomycotina</taxon>
        <taxon>Agaricomycetes</taxon>
        <taxon>Agaricomycetidae</taxon>
        <taxon>Agaricales</taxon>
        <taxon>Marasmiineae</taxon>
        <taxon>Marasmiaceae</taxon>
        <taxon>Marasmius</taxon>
    </lineage>
</organism>
<protein>
    <submittedName>
        <fullName evidence="1">Uncharacterized protein</fullName>
    </submittedName>
</protein>
<comment type="caution">
    <text evidence="1">The sequence shown here is derived from an EMBL/GenBank/DDBJ whole genome shotgun (WGS) entry which is preliminary data.</text>
</comment>
<evidence type="ECO:0000313" key="2">
    <source>
        <dbReference type="Proteomes" id="UP001049176"/>
    </source>
</evidence>
<dbReference type="AlphaFoldDB" id="A0A9P7RMH9"/>
<sequence>MIRLEKQTHIDNCLLYRKLEHGQTLVWMFEPIIHNYLASQHPPTPVPLYEMYQKPTSSGTTNDIFTTGELPTRRAKYRSLRTREIIIHSDNAPNLKNVRWISESNTLFDGVLIDENPRNNTSILWVFQISCATRHGRSARGVQMLKELKRSLKPVPAEMRYVLLSIDDKPSLAEWTMPDGWETGPVYCAYIPISTSSSVAKIIRKRKASQLY</sequence>
<dbReference type="GeneID" id="66072506"/>
<name>A0A9P7RMH9_9AGAR</name>
<gene>
    <name evidence="1" type="ORF">E1B28_003430</name>
</gene>
<reference evidence="1" key="1">
    <citation type="journal article" date="2021" name="Genome Biol. Evol.">
        <title>The assembled and annotated genome of the fairy-ring fungus Marasmius oreades.</title>
        <authorList>
            <person name="Hiltunen M."/>
            <person name="Ament-Velasquez S.L."/>
            <person name="Johannesson H."/>
        </authorList>
    </citation>
    <scope>NUCLEOTIDE SEQUENCE</scope>
    <source>
        <strain evidence="1">03SP1</strain>
    </source>
</reference>
<dbReference type="Proteomes" id="UP001049176">
    <property type="component" value="Chromosome 11"/>
</dbReference>
<accession>A0A9P7RMH9</accession>
<dbReference type="EMBL" id="CM032191">
    <property type="protein sequence ID" value="KAG7085896.1"/>
    <property type="molecule type" value="Genomic_DNA"/>
</dbReference>
<proteinExistence type="predicted"/>
<evidence type="ECO:0000313" key="1">
    <source>
        <dbReference type="EMBL" id="KAG7085896.1"/>
    </source>
</evidence>
<dbReference type="KEGG" id="more:E1B28_003430"/>